<dbReference type="Gramene" id="Solyc05g021377.1.1">
    <property type="protein sequence ID" value="Solyc05g021377.1.1"/>
    <property type="gene ID" value="Solyc05g021377.1"/>
</dbReference>
<evidence type="ECO:0000313" key="2">
    <source>
        <dbReference type="EnsemblPlants" id="Solyc05g021377.1.1"/>
    </source>
</evidence>
<dbReference type="InParanoid" id="A0A3Q7GIR0"/>
<evidence type="ECO:0000259" key="1">
    <source>
        <dbReference type="Pfam" id="PF03732"/>
    </source>
</evidence>
<keyword evidence="3" id="KW-1185">Reference proteome</keyword>
<dbReference type="PANTHER" id="PTHR35046:SF21">
    <property type="entry name" value="RETROTRANSPOSON GAG DOMAIN-CONTAINING PROTEIN-RELATED"/>
    <property type="match status" value="1"/>
</dbReference>
<sequence length="249" mass="29435">MRSSRMMSFGVDMEMEYKENDLNTIKVTLPRFKGSSDNDKFLEWKIQSERIFLRNNISASSKLKYALTQFEGYTPTWWESKRRENESHHNYELPTWLYMITLMELRYLTPNHYQEVLKKVYMLREGTKSVEEYYDEFENLMMKSKIVENMECTSKGRDNWKTTPTNKIKVEVKLTKSISITNPRQLSNHKAVTMLNQTFLDSLQFNALDVKGGDILIEKSLIDDDEDLNMNANLSCVVRRIVGRPWQHG</sequence>
<dbReference type="PANTHER" id="PTHR35046">
    <property type="entry name" value="ZINC KNUCKLE (CCHC-TYPE) FAMILY PROTEIN"/>
    <property type="match status" value="1"/>
</dbReference>
<protein>
    <recommendedName>
        <fullName evidence="1">Retrotransposon gag domain-containing protein</fullName>
    </recommendedName>
</protein>
<dbReference type="AlphaFoldDB" id="A0A3Q7GIR0"/>
<reference evidence="2" key="2">
    <citation type="submission" date="2019-01" db="UniProtKB">
        <authorList>
            <consortium name="EnsemblPlants"/>
        </authorList>
    </citation>
    <scope>IDENTIFICATION</scope>
    <source>
        <strain evidence="2">cv. Heinz 1706</strain>
    </source>
</reference>
<dbReference type="Pfam" id="PF03732">
    <property type="entry name" value="Retrotrans_gag"/>
    <property type="match status" value="1"/>
</dbReference>
<evidence type="ECO:0000313" key="3">
    <source>
        <dbReference type="Proteomes" id="UP000004994"/>
    </source>
</evidence>
<organism evidence="2">
    <name type="scientific">Solanum lycopersicum</name>
    <name type="common">Tomato</name>
    <name type="synonym">Lycopersicon esculentum</name>
    <dbReference type="NCBI Taxonomy" id="4081"/>
    <lineage>
        <taxon>Eukaryota</taxon>
        <taxon>Viridiplantae</taxon>
        <taxon>Streptophyta</taxon>
        <taxon>Embryophyta</taxon>
        <taxon>Tracheophyta</taxon>
        <taxon>Spermatophyta</taxon>
        <taxon>Magnoliopsida</taxon>
        <taxon>eudicotyledons</taxon>
        <taxon>Gunneridae</taxon>
        <taxon>Pentapetalae</taxon>
        <taxon>asterids</taxon>
        <taxon>lamiids</taxon>
        <taxon>Solanales</taxon>
        <taxon>Solanaceae</taxon>
        <taxon>Solanoideae</taxon>
        <taxon>Solaneae</taxon>
        <taxon>Solanum</taxon>
        <taxon>Solanum subgen. Lycopersicon</taxon>
    </lineage>
</organism>
<dbReference type="EnsemblPlants" id="Solyc05g021377.1.1">
    <property type="protein sequence ID" value="Solyc05g021377.1.1"/>
    <property type="gene ID" value="Solyc05g021377.1"/>
</dbReference>
<feature type="domain" description="Retrotransposon gag" evidence="1">
    <location>
        <begin position="64"/>
        <end position="146"/>
    </location>
</feature>
<proteinExistence type="predicted"/>
<reference evidence="2" key="1">
    <citation type="journal article" date="2012" name="Nature">
        <title>The tomato genome sequence provides insights into fleshy fruit evolution.</title>
        <authorList>
            <consortium name="Tomato Genome Consortium"/>
        </authorList>
    </citation>
    <scope>NUCLEOTIDE SEQUENCE [LARGE SCALE GENOMIC DNA]</scope>
    <source>
        <strain evidence="2">cv. Heinz 1706</strain>
    </source>
</reference>
<accession>A0A3Q7GIR0</accession>
<dbReference type="InterPro" id="IPR005162">
    <property type="entry name" value="Retrotrans_gag_dom"/>
</dbReference>
<name>A0A3Q7GIR0_SOLLC</name>
<dbReference type="Proteomes" id="UP000004994">
    <property type="component" value="Chromosome 5"/>
</dbReference>